<name>A0A5B7G790_PORTR</name>
<organism evidence="1 2">
    <name type="scientific">Portunus trituberculatus</name>
    <name type="common">Swimming crab</name>
    <name type="synonym">Neptunus trituberculatus</name>
    <dbReference type="NCBI Taxonomy" id="210409"/>
    <lineage>
        <taxon>Eukaryota</taxon>
        <taxon>Metazoa</taxon>
        <taxon>Ecdysozoa</taxon>
        <taxon>Arthropoda</taxon>
        <taxon>Crustacea</taxon>
        <taxon>Multicrustacea</taxon>
        <taxon>Malacostraca</taxon>
        <taxon>Eumalacostraca</taxon>
        <taxon>Eucarida</taxon>
        <taxon>Decapoda</taxon>
        <taxon>Pleocyemata</taxon>
        <taxon>Brachyura</taxon>
        <taxon>Eubrachyura</taxon>
        <taxon>Portunoidea</taxon>
        <taxon>Portunidae</taxon>
        <taxon>Portuninae</taxon>
        <taxon>Portunus</taxon>
    </lineage>
</organism>
<comment type="caution">
    <text evidence="1">The sequence shown here is derived from an EMBL/GenBank/DDBJ whole genome shotgun (WGS) entry which is preliminary data.</text>
</comment>
<dbReference type="AlphaFoldDB" id="A0A5B7G790"/>
<sequence length="126" mass="14281">MHRADLSCVEWRWRRLQWFYVNISCVAERRDGANTWEAVMRPSTATPCGDKDSARRERPWRGVSVELSSSSHGLPLILPSSILSFLPPSLPPFPPSPLLFTTTAVATGFSRTSQRRPSYLAAFFER</sequence>
<evidence type="ECO:0000313" key="2">
    <source>
        <dbReference type="Proteomes" id="UP000324222"/>
    </source>
</evidence>
<dbReference type="EMBL" id="VSRR010011648">
    <property type="protein sequence ID" value="MPC53469.1"/>
    <property type="molecule type" value="Genomic_DNA"/>
</dbReference>
<protein>
    <submittedName>
        <fullName evidence="1">Uncharacterized protein</fullName>
    </submittedName>
</protein>
<keyword evidence="2" id="KW-1185">Reference proteome</keyword>
<gene>
    <name evidence="1" type="ORF">E2C01_047363</name>
</gene>
<proteinExistence type="predicted"/>
<evidence type="ECO:0000313" key="1">
    <source>
        <dbReference type="EMBL" id="MPC53469.1"/>
    </source>
</evidence>
<dbReference type="Proteomes" id="UP000324222">
    <property type="component" value="Unassembled WGS sequence"/>
</dbReference>
<accession>A0A5B7G790</accession>
<reference evidence="1 2" key="1">
    <citation type="submission" date="2019-05" db="EMBL/GenBank/DDBJ databases">
        <title>Another draft genome of Portunus trituberculatus and its Hox gene families provides insights of decapod evolution.</title>
        <authorList>
            <person name="Jeong J.-H."/>
            <person name="Song I."/>
            <person name="Kim S."/>
            <person name="Choi T."/>
            <person name="Kim D."/>
            <person name="Ryu S."/>
            <person name="Kim W."/>
        </authorList>
    </citation>
    <scope>NUCLEOTIDE SEQUENCE [LARGE SCALE GENOMIC DNA]</scope>
    <source>
        <tissue evidence="1">Muscle</tissue>
    </source>
</reference>